<dbReference type="Proteomes" id="UP000028045">
    <property type="component" value="Unassembled WGS sequence"/>
</dbReference>
<dbReference type="OrthoDB" id="1637350at2759"/>
<dbReference type="InterPro" id="IPR045032">
    <property type="entry name" value="PEL"/>
</dbReference>
<keyword evidence="2 5" id="KW-0732">Signal</keyword>
<reference evidence="7 8" key="1">
    <citation type="journal article" date="2014" name="BMC Genomics">
        <title>Comparative genome sequencing reveals chemotype-specific gene clusters in the toxigenic black mold Stachybotrys.</title>
        <authorList>
            <person name="Semeiks J."/>
            <person name="Borek D."/>
            <person name="Otwinowski Z."/>
            <person name="Grishin N.V."/>
        </authorList>
    </citation>
    <scope>NUCLEOTIDE SEQUENCE [LARGE SCALE GENOMIC DNA]</scope>
    <source>
        <strain evidence="8">CBS 109288 / IBT 7711</strain>
    </source>
</reference>
<comment type="similarity">
    <text evidence="1 4">Belongs to the polysaccharide lyase 1 family.</text>
</comment>
<proteinExistence type="inferred from homology"/>
<organism evidence="7 8">
    <name type="scientific">Stachybotrys chartarum (strain CBS 109288 / IBT 7711)</name>
    <name type="common">Toxic black mold</name>
    <name type="synonym">Stilbospora chartarum</name>
    <dbReference type="NCBI Taxonomy" id="1280523"/>
    <lineage>
        <taxon>Eukaryota</taxon>
        <taxon>Fungi</taxon>
        <taxon>Dikarya</taxon>
        <taxon>Ascomycota</taxon>
        <taxon>Pezizomycotina</taxon>
        <taxon>Sordariomycetes</taxon>
        <taxon>Hypocreomycetidae</taxon>
        <taxon>Hypocreales</taxon>
        <taxon>Stachybotryaceae</taxon>
        <taxon>Stachybotrys</taxon>
    </lineage>
</organism>
<evidence type="ECO:0000313" key="8">
    <source>
        <dbReference type="Proteomes" id="UP000028045"/>
    </source>
</evidence>
<comment type="subcellular location">
    <subcellularLocation>
        <location evidence="4">Secreted</location>
    </subcellularLocation>
</comment>
<dbReference type="EMBL" id="KL647843">
    <property type="protein sequence ID" value="KEY73435.1"/>
    <property type="molecule type" value="Genomic_DNA"/>
</dbReference>
<dbReference type="GO" id="GO:0000272">
    <property type="term" value="P:polysaccharide catabolic process"/>
    <property type="evidence" value="ECO:0007669"/>
    <property type="project" value="UniProtKB-KW"/>
</dbReference>
<sequence>MQLLLKLIAASSLFGSTIAVPQAAPLPTSAFALEGYARTNPTGSVSGGAGGPTTTVSAASALQSAVRVGTNPLNIVLRGNIALSGRLNVGSNKSVSMQSMQLSLCVLMMLLTQLIGASTGGNITRYGISITEQSNVIIRNIKFHPVTGNDQISISESQRIWIDHNEFFSDPDLNRTGPDRYDGQVDISHASDWITISWNYFHDHWKSSLVGNSDSNRAEDFGKLHVTYHHNYWRNEGTRGNAGRFGFQHLYNNFYLDFHYQAIHSRSDNQVLVEGNVFRGDTREALSTYGLVIPEDSPNTSPEGDYELDGYANLGALNDFGTAGVNITRVGTYTSPGYDYTLTPLTNVQALVQSYAGVGKI</sequence>
<keyword evidence="4" id="KW-0964">Secreted</keyword>
<evidence type="ECO:0000256" key="1">
    <source>
        <dbReference type="ARBA" id="ARBA00010980"/>
    </source>
</evidence>
<dbReference type="GO" id="GO:0005576">
    <property type="term" value="C:extracellular region"/>
    <property type="evidence" value="ECO:0007669"/>
    <property type="project" value="UniProtKB-SubCell"/>
</dbReference>
<dbReference type="InterPro" id="IPR002022">
    <property type="entry name" value="Pec_lyase"/>
</dbReference>
<dbReference type="SUPFAM" id="SSF51126">
    <property type="entry name" value="Pectin lyase-like"/>
    <property type="match status" value="1"/>
</dbReference>
<evidence type="ECO:0000256" key="3">
    <source>
        <dbReference type="ARBA" id="ARBA00023239"/>
    </source>
</evidence>
<keyword evidence="3 4" id="KW-0456">Lyase</keyword>
<protein>
    <recommendedName>
        <fullName evidence="6">Pectate lyase domain-containing protein</fullName>
    </recommendedName>
</protein>
<evidence type="ECO:0000256" key="2">
    <source>
        <dbReference type="ARBA" id="ARBA00022729"/>
    </source>
</evidence>
<dbReference type="PANTHER" id="PTHR31683">
    <property type="entry name" value="PECTATE LYASE 18-RELATED"/>
    <property type="match status" value="1"/>
</dbReference>
<keyword evidence="4" id="KW-0624">Polysaccharide degradation</keyword>
<gene>
    <name evidence="7" type="ORF">S7711_06853</name>
</gene>
<evidence type="ECO:0000256" key="5">
    <source>
        <dbReference type="SAM" id="SignalP"/>
    </source>
</evidence>
<keyword evidence="4" id="KW-0119">Carbohydrate metabolism</keyword>
<dbReference type="PANTHER" id="PTHR31683:SF18">
    <property type="entry name" value="PECTATE LYASE 21-RELATED"/>
    <property type="match status" value="1"/>
</dbReference>
<dbReference type="HOGENOM" id="CLU_021894_0_1_1"/>
<evidence type="ECO:0000259" key="6">
    <source>
        <dbReference type="SMART" id="SM00656"/>
    </source>
</evidence>
<name>A0A084B7A6_STACB</name>
<feature type="signal peptide" evidence="5">
    <location>
        <begin position="1"/>
        <end position="19"/>
    </location>
</feature>
<feature type="chain" id="PRO_5001771496" description="Pectate lyase domain-containing protein" evidence="5">
    <location>
        <begin position="20"/>
        <end position="361"/>
    </location>
</feature>
<dbReference type="Pfam" id="PF00544">
    <property type="entry name" value="Pectate_lyase_4"/>
    <property type="match status" value="1"/>
</dbReference>
<dbReference type="GO" id="GO:0030570">
    <property type="term" value="F:pectate lyase activity"/>
    <property type="evidence" value="ECO:0007669"/>
    <property type="project" value="InterPro"/>
</dbReference>
<dbReference type="SMART" id="SM00656">
    <property type="entry name" value="Amb_all"/>
    <property type="match status" value="1"/>
</dbReference>
<evidence type="ECO:0000256" key="4">
    <source>
        <dbReference type="RuleBase" id="RU361173"/>
    </source>
</evidence>
<dbReference type="AlphaFoldDB" id="A0A084B7A6"/>
<keyword evidence="8" id="KW-1185">Reference proteome</keyword>
<dbReference type="Gene3D" id="2.160.20.10">
    <property type="entry name" value="Single-stranded right-handed beta-helix, Pectin lyase-like"/>
    <property type="match status" value="1"/>
</dbReference>
<feature type="domain" description="Pectate lyase" evidence="6">
    <location>
        <begin position="49"/>
        <end position="284"/>
    </location>
</feature>
<dbReference type="InterPro" id="IPR012334">
    <property type="entry name" value="Pectin_lyas_fold"/>
</dbReference>
<evidence type="ECO:0000313" key="7">
    <source>
        <dbReference type="EMBL" id="KEY73435.1"/>
    </source>
</evidence>
<accession>A0A084B7A6</accession>
<dbReference type="InterPro" id="IPR011050">
    <property type="entry name" value="Pectin_lyase_fold/virulence"/>
</dbReference>